<dbReference type="PANTHER" id="PTHR32097">
    <property type="entry name" value="CAMP-BINDING PROTEIN 1-RELATED"/>
    <property type="match status" value="1"/>
</dbReference>
<name>A0A9D1EF62_9FIRM</name>
<dbReference type="InterPro" id="IPR051324">
    <property type="entry name" value="Stress/Tellurium_Resist"/>
</dbReference>
<dbReference type="Proteomes" id="UP000824201">
    <property type="component" value="Unassembled WGS sequence"/>
</dbReference>
<gene>
    <name evidence="2" type="ORF">IAC96_09925</name>
</gene>
<dbReference type="InterPro" id="IPR003325">
    <property type="entry name" value="TerD"/>
</dbReference>
<accession>A0A9D1EF62</accession>
<feature type="domain" description="TerD" evidence="1">
    <location>
        <begin position="117"/>
        <end position="303"/>
    </location>
</feature>
<dbReference type="CDD" id="cd06974">
    <property type="entry name" value="TerD_like"/>
    <property type="match status" value="1"/>
</dbReference>
<dbReference type="EMBL" id="DVHN01000127">
    <property type="protein sequence ID" value="HIR89257.1"/>
    <property type="molecule type" value="Genomic_DNA"/>
</dbReference>
<reference evidence="2" key="1">
    <citation type="submission" date="2020-10" db="EMBL/GenBank/DDBJ databases">
        <authorList>
            <person name="Gilroy R."/>
        </authorList>
    </citation>
    <scope>NUCLEOTIDE SEQUENCE</scope>
    <source>
        <strain evidence="2">ChiW13-3771</strain>
    </source>
</reference>
<dbReference type="Gene3D" id="2.60.60.30">
    <property type="entry name" value="sav2460 like domains"/>
    <property type="match status" value="1"/>
</dbReference>
<evidence type="ECO:0000259" key="1">
    <source>
        <dbReference type="Pfam" id="PF02342"/>
    </source>
</evidence>
<evidence type="ECO:0000313" key="3">
    <source>
        <dbReference type="Proteomes" id="UP000824201"/>
    </source>
</evidence>
<dbReference type="AlphaFoldDB" id="A0A9D1EF62"/>
<sequence>MKDTKFIKGICKKTKQHFGLEIKKFGGDWKVVNFICISPEEASVITSEIKQTRFLTNDNLQACVKCGGRKVSGCSCASKFFKCHAGEYNFQCVYCKNMEIDYSAPAFGGGYKEGDVIRLSQGQEVVIQHADNQPLDNIVVGVGWDSVSQGDNMDVDSSVALYSARGCSYDLVYYGAKQHASGCAELLEDNLTGDYTGNVDSNDDENILVNLKKVPRDKDRLIFLINIYKCYDRGQTLNDVKNFYIRLYDPTSKKILIEYRVKNNQVRPDDTAIVIGMATRKTAGWTFKAIGRSLRASDVSELADSAIDYV</sequence>
<organism evidence="2 3">
    <name type="scientific">Candidatus Fimimorpha faecalis</name>
    <dbReference type="NCBI Taxonomy" id="2840824"/>
    <lineage>
        <taxon>Bacteria</taxon>
        <taxon>Bacillati</taxon>
        <taxon>Bacillota</taxon>
        <taxon>Clostridia</taxon>
        <taxon>Eubacteriales</taxon>
        <taxon>Candidatus Fimimorpha</taxon>
    </lineage>
</organism>
<dbReference type="PANTHER" id="PTHR32097:SF17">
    <property type="entry name" value="CAMP-BINDING PROTEIN 1-RELATED"/>
    <property type="match status" value="1"/>
</dbReference>
<comment type="caution">
    <text evidence="2">The sequence shown here is derived from an EMBL/GenBank/DDBJ whole genome shotgun (WGS) entry which is preliminary data.</text>
</comment>
<proteinExistence type="predicted"/>
<dbReference type="Pfam" id="PF02342">
    <property type="entry name" value="TerD"/>
    <property type="match status" value="1"/>
</dbReference>
<protein>
    <submittedName>
        <fullName evidence="2">TerD family protein</fullName>
    </submittedName>
</protein>
<evidence type="ECO:0000313" key="2">
    <source>
        <dbReference type="EMBL" id="HIR89257.1"/>
    </source>
</evidence>
<reference evidence="2" key="2">
    <citation type="journal article" date="2021" name="PeerJ">
        <title>Extensive microbial diversity within the chicken gut microbiome revealed by metagenomics and culture.</title>
        <authorList>
            <person name="Gilroy R."/>
            <person name="Ravi A."/>
            <person name="Getino M."/>
            <person name="Pursley I."/>
            <person name="Horton D.L."/>
            <person name="Alikhan N.F."/>
            <person name="Baker D."/>
            <person name="Gharbi K."/>
            <person name="Hall N."/>
            <person name="Watson M."/>
            <person name="Adriaenssens E.M."/>
            <person name="Foster-Nyarko E."/>
            <person name="Jarju S."/>
            <person name="Secka A."/>
            <person name="Antonio M."/>
            <person name="Oren A."/>
            <person name="Chaudhuri R.R."/>
            <person name="La Ragione R."/>
            <person name="Hildebrand F."/>
            <person name="Pallen M.J."/>
        </authorList>
    </citation>
    <scope>NUCLEOTIDE SEQUENCE</scope>
    <source>
        <strain evidence="2">ChiW13-3771</strain>
    </source>
</reference>